<dbReference type="InterPro" id="IPR001647">
    <property type="entry name" value="HTH_TetR"/>
</dbReference>
<evidence type="ECO:0000259" key="3">
    <source>
        <dbReference type="PROSITE" id="PS50977"/>
    </source>
</evidence>
<comment type="caution">
    <text evidence="4">The sequence shown here is derived from an EMBL/GenBank/DDBJ whole genome shotgun (WGS) entry which is preliminary data.</text>
</comment>
<keyword evidence="1 2" id="KW-0238">DNA-binding</keyword>
<dbReference type="AlphaFoldDB" id="A0A0R1GGI8"/>
<evidence type="ECO:0000256" key="1">
    <source>
        <dbReference type="ARBA" id="ARBA00023125"/>
    </source>
</evidence>
<protein>
    <recommendedName>
        <fullName evidence="3">HTH tetR-type domain-containing protein</fullName>
    </recommendedName>
</protein>
<dbReference type="GO" id="GO:0003677">
    <property type="term" value="F:DNA binding"/>
    <property type="evidence" value="ECO:0007669"/>
    <property type="project" value="UniProtKB-UniRule"/>
</dbReference>
<dbReference type="Proteomes" id="UP000051461">
    <property type="component" value="Unassembled WGS sequence"/>
</dbReference>
<accession>A0A0R1GGI8</accession>
<dbReference type="SUPFAM" id="SSF46689">
    <property type="entry name" value="Homeodomain-like"/>
    <property type="match status" value="1"/>
</dbReference>
<dbReference type="Gene3D" id="1.10.357.10">
    <property type="entry name" value="Tetracycline Repressor, domain 2"/>
    <property type="match status" value="1"/>
</dbReference>
<keyword evidence="5" id="KW-1185">Reference proteome</keyword>
<evidence type="ECO:0000313" key="4">
    <source>
        <dbReference type="EMBL" id="KRK33144.1"/>
    </source>
</evidence>
<evidence type="ECO:0000256" key="2">
    <source>
        <dbReference type="PROSITE-ProRule" id="PRU00335"/>
    </source>
</evidence>
<feature type="domain" description="HTH tetR-type" evidence="3">
    <location>
        <begin position="1"/>
        <end position="56"/>
    </location>
</feature>
<dbReference type="EMBL" id="AZDA01000121">
    <property type="protein sequence ID" value="KRK33144.1"/>
    <property type="molecule type" value="Genomic_DNA"/>
</dbReference>
<sequence>MIISAMFALLKTTPYTSINVKLLTDEAKVSRQTFYALFANRDEVIQCRLEAVFSDYQAALAKLPTTMHVLVTLFFQFYETHADLFNCLLDNHLENLLTVNAKRCMQALDLANKSIYASDFIAAGLTQILSDWHQRQDIDLQTLVALTESLLNPAAV</sequence>
<reference evidence="4 5" key="1">
    <citation type="journal article" date="2015" name="Genome Announc.">
        <title>Expanding the biotechnology potential of lactobacilli through comparative genomics of 213 strains and associated genera.</title>
        <authorList>
            <person name="Sun Z."/>
            <person name="Harris H.M."/>
            <person name="McCann A."/>
            <person name="Guo C."/>
            <person name="Argimon S."/>
            <person name="Zhang W."/>
            <person name="Yang X."/>
            <person name="Jeffery I.B."/>
            <person name="Cooney J.C."/>
            <person name="Kagawa T.F."/>
            <person name="Liu W."/>
            <person name="Song Y."/>
            <person name="Salvetti E."/>
            <person name="Wrobel A."/>
            <person name="Rasinkangas P."/>
            <person name="Parkhill J."/>
            <person name="Rea M.C."/>
            <person name="O'Sullivan O."/>
            <person name="Ritari J."/>
            <person name="Douillard F.P."/>
            <person name="Paul Ross R."/>
            <person name="Yang R."/>
            <person name="Briner A.E."/>
            <person name="Felis G.E."/>
            <person name="de Vos W.M."/>
            <person name="Barrangou R."/>
            <person name="Klaenhammer T.R."/>
            <person name="Caufield P.W."/>
            <person name="Cui Y."/>
            <person name="Zhang H."/>
            <person name="O'Toole P.W."/>
        </authorList>
    </citation>
    <scope>NUCLEOTIDE SEQUENCE [LARGE SCALE GENOMIC DNA]</scope>
    <source>
        <strain evidence="4 5">DSM 20003</strain>
    </source>
</reference>
<dbReference type="STRING" id="1423726.FC07_GL001398"/>
<organism evidence="4 5">
    <name type="scientific">Loigolactobacillus bifermentans DSM 20003</name>
    <dbReference type="NCBI Taxonomy" id="1423726"/>
    <lineage>
        <taxon>Bacteria</taxon>
        <taxon>Bacillati</taxon>
        <taxon>Bacillota</taxon>
        <taxon>Bacilli</taxon>
        <taxon>Lactobacillales</taxon>
        <taxon>Lactobacillaceae</taxon>
        <taxon>Loigolactobacillus</taxon>
    </lineage>
</organism>
<gene>
    <name evidence="4" type="ORF">FC07_GL001398</name>
</gene>
<feature type="DNA-binding region" description="H-T-H motif" evidence="2">
    <location>
        <begin position="19"/>
        <end position="38"/>
    </location>
</feature>
<dbReference type="PATRIC" id="fig|1423726.3.peg.1448"/>
<proteinExistence type="predicted"/>
<dbReference type="InterPro" id="IPR009057">
    <property type="entry name" value="Homeodomain-like_sf"/>
</dbReference>
<dbReference type="PROSITE" id="PS50977">
    <property type="entry name" value="HTH_TETR_2"/>
    <property type="match status" value="1"/>
</dbReference>
<evidence type="ECO:0000313" key="5">
    <source>
        <dbReference type="Proteomes" id="UP000051461"/>
    </source>
</evidence>
<name>A0A0R1GGI8_9LACO</name>